<keyword evidence="3" id="KW-1185">Reference proteome</keyword>
<feature type="transmembrane region" description="Helical" evidence="1">
    <location>
        <begin position="51"/>
        <end position="68"/>
    </location>
</feature>
<dbReference type="EMBL" id="CM001022">
    <property type="protein sequence ID" value="EFQ22791.1"/>
    <property type="molecule type" value="Genomic_DNA"/>
</dbReference>
<organism evidence="2 3">
    <name type="scientific">Aminomonas paucivorans DSM 12260</name>
    <dbReference type="NCBI Taxonomy" id="584708"/>
    <lineage>
        <taxon>Bacteria</taxon>
        <taxon>Thermotogati</taxon>
        <taxon>Synergistota</taxon>
        <taxon>Synergistia</taxon>
        <taxon>Synergistales</taxon>
        <taxon>Synergistaceae</taxon>
        <taxon>Aminomonas</taxon>
    </lineage>
</organism>
<feature type="transmembrane region" description="Helical" evidence="1">
    <location>
        <begin position="21"/>
        <end position="39"/>
    </location>
</feature>
<reference evidence="2 3" key="1">
    <citation type="journal article" date="2010" name="Stand. Genomic Sci.">
        <title>Non-contiguous finished genome sequence of Aminomonas paucivorans type strain (GLU-3).</title>
        <authorList>
            <person name="Pitluck S."/>
            <person name="Yasawong M."/>
            <person name="Held B."/>
            <person name="Lapidus A."/>
            <person name="Nolan M."/>
            <person name="Copeland A."/>
            <person name="Lucas S."/>
            <person name="Del Rio T.G."/>
            <person name="Tice H."/>
            <person name="Cheng J.F."/>
            <person name="Chertkov O."/>
            <person name="Goodwin L."/>
            <person name="Tapia R."/>
            <person name="Han C."/>
            <person name="Liolios K."/>
            <person name="Ivanova N."/>
            <person name="Mavromatis K."/>
            <person name="Ovchinnikova G."/>
            <person name="Pati A."/>
            <person name="Chen A."/>
            <person name="Palaniappan K."/>
            <person name="Land M."/>
            <person name="Hauser L."/>
            <person name="Chang Y.J."/>
            <person name="Jeffries C.D."/>
            <person name="Pukall R."/>
            <person name="Spring S."/>
            <person name="Rohde M."/>
            <person name="Sikorski J."/>
            <person name="Goker M."/>
            <person name="Woyke T."/>
            <person name="Bristow J."/>
            <person name="Eisen J.A."/>
            <person name="Markowitz V."/>
            <person name="Hugenholtz P."/>
            <person name="Kyrpides N.C."/>
            <person name="Klenk H.P."/>
        </authorList>
    </citation>
    <scope>NUCLEOTIDE SEQUENCE [LARGE SCALE GENOMIC DNA]</scope>
    <source>
        <strain evidence="2 3">DSM 12260</strain>
    </source>
</reference>
<evidence type="ECO:0000313" key="3">
    <source>
        <dbReference type="Proteomes" id="UP000005096"/>
    </source>
</evidence>
<dbReference type="OrthoDB" id="9915839at2"/>
<dbReference type="PaxDb" id="584708-Apau_0356"/>
<proteinExistence type="predicted"/>
<evidence type="ECO:0000313" key="2">
    <source>
        <dbReference type="EMBL" id="EFQ22791.1"/>
    </source>
</evidence>
<accession>E3CZ18</accession>
<dbReference type="Proteomes" id="UP000005096">
    <property type="component" value="Chromosome"/>
</dbReference>
<dbReference type="RefSeq" id="WP_006299938.1">
    <property type="nucleotide sequence ID" value="NZ_CM001022.1"/>
</dbReference>
<evidence type="ECO:0000256" key="1">
    <source>
        <dbReference type="SAM" id="Phobius"/>
    </source>
</evidence>
<dbReference type="HOGENOM" id="CLU_2505479_0_0_0"/>
<dbReference type="AlphaFoldDB" id="E3CZ18"/>
<name>E3CZ18_9BACT</name>
<sequence>MAGIHPIRALRGGCGFYFFRVLFWWGLFVAMSFLTKLYAPSLSFDVRPLSVLKGVVAVAELALAYWVGNTLCRRFYRNYLEGEGA</sequence>
<keyword evidence="1" id="KW-1133">Transmembrane helix</keyword>
<protein>
    <submittedName>
        <fullName evidence="2">Uncharacterized protein</fullName>
    </submittedName>
</protein>
<dbReference type="STRING" id="584708.Apau_0356"/>
<keyword evidence="1" id="KW-0812">Transmembrane</keyword>
<keyword evidence="1" id="KW-0472">Membrane</keyword>
<gene>
    <name evidence="2" type="ORF">Apau_0356</name>
</gene>